<protein>
    <submittedName>
        <fullName evidence="1">Uncharacterized protein</fullName>
    </submittedName>
</protein>
<comment type="caution">
    <text evidence="1">The sequence shown here is derived from an EMBL/GenBank/DDBJ whole genome shotgun (WGS) entry which is preliminary data.</text>
</comment>
<gene>
    <name evidence="1" type="ORF">A2628_03465</name>
</gene>
<accession>A0A1F7YKW1</accession>
<evidence type="ECO:0000313" key="1">
    <source>
        <dbReference type="EMBL" id="OGM27917.1"/>
    </source>
</evidence>
<dbReference type="EMBL" id="MGGL01000001">
    <property type="protein sequence ID" value="OGM27917.1"/>
    <property type="molecule type" value="Genomic_DNA"/>
</dbReference>
<organism evidence="1 2">
    <name type="scientific">Candidatus Woesebacteria bacterium RIFCSPHIGHO2_01_FULL_40_22</name>
    <dbReference type="NCBI Taxonomy" id="1802499"/>
    <lineage>
        <taxon>Bacteria</taxon>
        <taxon>Candidatus Woeseibacteriota</taxon>
    </lineage>
</organism>
<name>A0A1F7YKW1_9BACT</name>
<proteinExistence type="predicted"/>
<evidence type="ECO:0000313" key="2">
    <source>
        <dbReference type="Proteomes" id="UP000179221"/>
    </source>
</evidence>
<sequence length="123" mass="13987">MTRFVERAEQLVGDVKKRLPKVNVERVRKTVKKELSGVEVVENEAGLVRFERGRTYYEGEIDGVRIIADVSTREGKFEIRVSRPTGEVFTDGSPVRERPVGVYGHRTWGLGEIPAKLHKTTSY</sequence>
<dbReference type="Proteomes" id="UP000179221">
    <property type="component" value="Unassembled WGS sequence"/>
</dbReference>
<dbReference type="AlphaFoldDB" id="A0A1F7YKW1"/>
<reference evidence="1 2" key="1">
    <citation type="journal article" date="2016" name="Nat. Commun.">
        <title>Thousands of microbial genomes shed light on interconnected biogeochemical processes in an aquifer system.</title>
        <authorList>
            <person name="Anantharaman K."/>
            <person name="Brown C.T."/>
            <person name="Hug L.A."/>
            <person name="Sharon I."/>
            <person name="Castelle C.J."/>
            <person name="Probst A.J."/>
            <person name="Thomas B.C."/>
            <person name="Singh A."/>
            <person name="Wilkins M.J."/>
            <person name="Karaoz U."/>
            <person name="Brodie E.L."/>
            <person name="Williams K.H."/>
            <person name="Hubbard S.S."/>
            <person name="Banfield J.F."/>
        </authorList>
    </citation>
    <scope>NUCLEOTIDE SEQUENCE [LARGE SCALE GENOMIC DNA]</scope>
</reference>